<feature type="domain" description="DUF5348" evidence="1">
    <location>
        <begin position="7"/>
        <end position="72"/>
    </location>
</feature>
<dbReference type="Gene3D" id="2.40.10.390">
    <property type="match status" value="1"/>
</dbReference>
<evidence type="ECO:0000259" key="1">
    <source>
        <dbReference type="Pfam" id="PF17295"/>
    </source>
</evidence>
<dbReference type="Proteomes" id="UP001597493">
    <property type="component" value="Unassembled WGS sequence"/>
</dbReference>
<organism evidence="2 3">
    <name type="scientific">Paenibacillus thailandensis</name>
    <dbReference type="NCBI Taxonomy" id="393250"/>
    <lineage>
        <taxon>Bacteria</taxon>
        <taxon>Bacillati</taxon>
        <taxon>Bacillota</taxon>
        <taxon>Bacilli</taxon>
        <taxon>Bacillales</taxon>
        <taxon>Paenibacillaceae</taxon>
        <taxon>Paenibacillus</taxon>
    </lineage>
</organism>
<protein>
    <submittedName>
        <fullName evidence="2">DUF5348 domain-containing protein</fullName>
    </submittedName>
</protein>
<evidence type="ECO:0000313" key="3">
    <source>
        <dbReference type="Proteomes" id="UP001597493"/>
    </source>
</evidence>
<dbReference type="Pfam" id="PF17295">
    <property type="entry name" value="DUF5348"/>
    <property type="match status" value="1"/>
</dbReference>
<keyword evidence="3" id="KW-1185">Reference proteome</keyword>
<evidence type="ECO:0000313" key="2">
    <source>
        <dbReference type="EMBL" id="MFD2658842.1"/>
    </source>
</evidence>
<reference evidence="3" key="1">
    <citation type="journal article" date="2019" name="Int. J. Syst. Evol. Microbiol.">
        <title>The Global Catalogue of Microorganisms (GCM) 10K type strain sequencing project: providing services to taxonomists for standard genome sequencing and annotation.</title>
        <authorList>
            <consortium name="The Broad Institute Genomics Platform"/>
            <consortium name="The Broad Institute Genome Sequencing Center for Infectious Disease"/>
            <person name="Wu L."/>
            <person name="Ma J."/>
        </authorList>
    </citation>
    <scope>NUCLEOTIDE SEQUENCE [LARGE SCALE GENOMIC DNA]</scope>
    <source>
        <strain evidence="3">TISTR 1827</strain>
    </source>
</reference>
<dbReference type="EMBL" id="JBHUMY010000001">
    <property type="protein sequence ID" value="MFD2658842.1"/>
    <property type="molecule type" value="Genomic_DNA"/>
</dbReference>
<name>A0ABW5QR53_9BACL</name>
<comment type="caution">
    <text evidence="2">The sequence shown here is derived from an EMBL/GenBank/DDBJ whole genome shotgun (WGS) entry which is preliminary data.</text>
</comment>
<gene>
    <name evidence="2" type="ORF">ACFSW5_01020</name>
</gene>
<dbReference type="InterPro" id="IPR035255">
    <property type="entry name" value="DUF5348"/>
</dbReference>
<sequence>MQRNVPMFYDPDSDRWCVELDGTSYGLHCGEGFEIYLGQQALPCSIEMDREWYLIVNGTSFNLRKSSRYRVNY</sequence>
<dbReference type="RefSeq" id="WP_245809759.1">
    <property type="nucleotide sequence ID" value="NZ_JBHUMY010000001.1"/>
</dbReference>
<accession>A0ABW5QR53</accession>
<proteinExistence type="predicted"/>